<feature type="transmembrane region" description="Helical" evidence="7">
    <location>
        <begin position="78"/>
        <end position="99"/>
    </location>
</feature>
<dbReference type="EC" id="2.7.8.-" evidence="9"/>
<dbReference type="Pfam" id="PF13727">
    <property type="entry name" value="CoA_binding_3"/>
    <property type="match status" value="1"/>
</dbReference>
<dbReference type="InterPro" id="IPR003362">
    <property type="entry name" value="Bact_transf"/>
</dbReference>
<evidence type="ECO:0000256" key="3">
    <source>
        <dbReference type="ARBA" id="ARBA00022679"/>
    </source>
</evidence>
<feature type="transmembrane region" description="Helical" evidence="7">
    <location>
        <begin position="9"/>
        <end position="28"/>
    </location>
</feature>
<dbReference type="GO" id="GO:0016740">
    <property type="term" value="F:transferase activity"/>
    <property type="evidence" value="ECO:0007669"/>
    <property type="project" value="UniProtKB-KW"/>
</dbReference>
<protein>
    <submittedName>
        <fullName evidence="9">Sugar transferase</fullName>
        <ecNumber evidence="9">2.7.8.-</ecNumber>
    </submittedName>
</protein>
<evidence type="ECO:0000313" key="9">
    <source>
        <dbReference type="EMBL" id="MDN5200009.1"/>
    </source>
</evidence>
<dbReference type="Gene3D" id="3.40.50.720">
    <property type="entry name" value="NAD(P)-binding Rossmann-like Domain"/>
    <property type="match status" value="1"/>
</dbReference>
<keyword evidence="10" id="KW-1185">Reference proteome</keyword>
<name>A0ABT8KIC4_9BACT</name>
<organism evidence="9 10">
    <name type="scientific">Splendidivirga corallicola</name>
    <dbReference type="NCBI Taxonomy" id="3051826"/>
    <lineage>
        <taxon>Bacteria</taxon>
        <taxon>Pseudomonadati</taxon>
        <taxon>Bacteroidota</taxon>
        <taxon>Cytophagia</taxon>
        <taxon>Cytophagales</taxon>
        <taxon>Splendidivirgaceae</taxon>
        <taxon>Splendidivirga</taxon>
    </lineage>
</organism>
<keyword evidence="3 9" id="KW-0808">Transferase</keyword>
<feature type="transmembrane region" description="Helical" evidence="7">
    <location>
        <begin position="279"/>
        <end position="303"/>
    </location>
</feature>
<comment type="caution">
    <text evidence="9">The sequence shown here is derived from an EMBL/GenBank/DDBJ whole genome shotgun (WGS) entry which is preliminary data.</text>
</comment>
<evidence type="ECO:0000259" key="8">
    <source>
        <dbReference type="Pfam" id="PF02397"/>
    </source>
</evidence>
<evidence type="ECO:0000313" key="10">
    <source>
        <dbReference type="Proteomes" id="UP001172082"/>
    </source>
</evidence>
<evidence type="ECO:0000256" key="2">
    <source>
        <dbReference type="ARBA" id="ARBA00006464"/>
    </source>
</evidence>
<evidence type="ECO:0000256" key="7">
    <source>
        <dbReference type="SAM" id="Phobius"/>
    </source>
</evidence>
<comment type="similarity">
    <text evidence="2">Belongs to the bacterial sugar transferase family.</text>
</comment>
<dbReference type="InterPro" id="IPR017475">
    <property type="entry name" value="EPS_sugar_tfrase"/>
</dbReference>
<evidence type="ECO:0000256" key="6">
    <source>
        <dbReference type="ARBA" id="ARBA00023136"/>
    </source>
</evidence>
<keyword evidence="4 7" id="KW-0812">Transmembrane</keyword>
<dbReference type="Proteomes" id="UP001172082">
    <property type="component" value="Unassembled WGS sequence"/>
</dbReference>
<evidence type="ECO:0000256" key="1">
    <source>
        <dbReference type="ARBA" id="ARBA00004141"/>
    </source>
</evidence>
<evidence type="ECO:0000256" key="4">
    <source>
        <dbReference type="ARBA" id="ARBA00022692"/>
    </source>
</evidence>
<dbReference type="PANTHER" id="PTHR30576">
    <property type="entry name" value="COLANIC BIOSYNTHESIS UDP-GLUCOSE LIPID CARRIER TRANSFERASE"/>
    <property type="match status" value="1"/>
</dbReference>
<sequence>MNLPLHKSLVFIHDIFVIIGAEITSYLIYTHYFDDTKEKLGLIVGGALIFVSLLWFIAENNLYKYQVLLYRARQVVAILKALFFSLVTLIFFSFIFKIIEISTSRILIGMIYTNIFLVFLFTRVFLAPAVYFWLVSKNKINRNMLIIGTGEQSVENAKILSENKKSNFKVVGFLDDGFEQSENRSIFNTFPILGGLEKLEKIVEEKKVCDILIASDYKDGDRLHEVITLCKATKKSIHIASDLYNIVNEKLEIEEIGMVSSFRYLPPKKAYFYTIFKRVFDISTTLLIIISFIPLWIFIVFLIKATSSGPIFYKARAIGKDGKEFKMFKFRSMYANASTKMHQDKVVQMIQNNEATKKLQNDPRITPIGRVLRKLSLDEFPQLINVLRGEMSLVGPRPNLPYEFEHMSEWQKRRYTVLPGMTGLWQIKGRDEVLFNDQIILDIYYIEHRSIKLDLEILLNTIPVVIFGKGGL</sequence>
<feature type="transmembrane region" description="Helical" evidence="7">
    <location>
        <begin position="40"/>
        <end position="58"/>
    </location>
</feature>
<gene>
    <name evidence="9" type="ORF">QQ008_01520</name>
</gene>
<dbReference type="Pfam" id="PF02397">
    <property type="entry name" value="Bac_transf"/>
    <property type="match status" value="1"/>
</dbReference>
<accession>A0ABT8KIC4</accession>
<evidence type="ECO:0000256" key="5">
    <source>
        <dbReference type="ARBA" id="ARBA00022989"/>
    </source>
</evidence>
<keyword evidence="5 7" id="KW-1133">Transmembrane helix</keyword>
<feature type="domain" description="Bacterial sugar transferase" evidence="8">
    <location>
        <begin position="277"/>
        <end position="466"/>
    </location>
</feature>
<proteinExistence type="inferred from homology"/>
<comment type="subcellular location">
    <subcellularLocation>
        <location evidence="1">Membrane</location>
        <topology evidence="1">Multi-pass membrane protein</topology>
    </subcellularLocation>
</comment>
<dbReference type="NCBIfam" id="TIGR03025">
    <property type="entry name" value="EPS_sugtrans"/>
    <property type="match status" value="1"/>
</dbReference>
<feature type="transmembrane region" description="Helical" evidence="7">
    <location>
        <begin position="111"/>
        <end position="134"/>
    </location>
</feature>
<dbReference type="RefSeq" id="WP_346750037.1">
    <property type="nucleotide sequence ID" value="NZ_JAUJEA010000001.1"/>
</dbReference>
<reference evidence="9" key="1">
    <citation type="submission" date="2023-06" db="EMBL/GenBank/DDBJ databases">
        <title>Genomic of Parafulvivirga corallium.</title>
        <authorList>
            <person name="Wang G."/>
        </authorList>
    </citation>
    <scope>NUCLEOTIDE SEQUENCE</scope>
    <source>
        <strain evidence="9">BMA10</strain>
    </source>
</reference>
<dbReference type="EMBL" id="JAUJEA010000001">
    <property type="protein sequence ID" value="MDN5200009.1"/>
    <property type="molecule type" value="Genomic_DNA"/>
</dbReference>
<keyword evidence="6 7" id="KW-0472">Membrane</keyword>
<dbReference type="PANTHER" id="PTHR30576:SF10">
    <property type="entry name" value="SLL5057 PROTEIN"/>
    <property type="match status" value="1"/>
</dbReference>